<keyword evidence="5" id="KW-1185">Reference proteome</keyword>
<feature type="repeat" description="ANK" evidence="3">
    <location>
        <begin position="139"/>
        <end position="171"/>
    </location>
</feature>
<evidence type="ECO:0000313" key="4">
    <source>
        <dbReference type="EMBL" id="EAY20041.1"/>
    </source>
</evidence>
<dbReference type="eggNOG" id="KOG4177">
    <property type="taxonomic scope" value="Eukaryota"/>
</dbReference>
<dbReference type="InParanoid" id="A2DHJ3"/>
<evidence type="ECO:0000256" key="2">
    <source>
        <dbReference type="ARBA" id="ARBA00023043"/>
    </source>
</evidence>
<feature type="repeat" description="ANK" evidence="3">
    <location>
        <begin position="106"/>
        <end position="138"/>
    </location>
</feature>
<dbReference type="VEuPathDB" id="TrichDB:TVAGG3_0302420"/>
<gene>
    <name evidence="4" type="ORF">TVAG_365490</name>
</gene>
<dbReference type="SMART" id="SM00248">
    <property type="entry name" value="ANK"/>
    <property type="match status" value="5"/>
</dbReference>
<reference evidence="4" key="1">
    <citation type="submission" date="2006-10" db="EMBL/GenBank/DDBJ databases">
        <authorList>
            <person name="Amadeo P."/>
            <person name="Zhao Q."/>
            <person name="Wortman J."/>
            <person name="Fraser-Liggett C."/>
            <person name="Carlton J."/>
        </authorList>
    </citation>
    <scope>NUCLEOTIDE SEQUENCE</scope>
    <source>
        <strain evidence="4">G3</strain>
    </source>
</reference>
<name>A2DHJ3_TRIV3</name>
<dbReference type="AlphaFoldDB" id="A2DHJ3"/>
<dbReference type="PROSITE" id="PS50088">
    <property type="entry name" value="ANK_REPEAT"/>
    <property type="match status" value="3"/>
</dbReference>
<dbReference type="PANTHER" id="PTHR24171">
    <property type="entry name" value="ANKYRIN REPEAT DOMAIN-CONTAINING PROTEIN 39-RELATED"/>
    <property type="match status" value="1"/>
</dbReference>
<dbReference type="VEuPathDB" id="TrichDB:TVAG_365490"/>
<dbReference type="KEGG" id="tva:5465576"/>
<dbReference type="SUPFAM" id="SSF48403">
    <property type="entry name" value="Ankyrin repeat"/>
    <property type="match status" value="1"/>
</dbReference>
<sequence length="200" mass="22364">MPCDEPTSEGYTPLLLAAMNGNTNCVTFLSKITRNINYFYDQNSAMNYAAKWRDVKMMESLLAAGANINNPDKNGLTPLNEVSSDSIICAQFLLSKNANPNIPDIDGRTPLMNSIIHQKIPICSLLISFNADINLLDFEGKSALYYAINLENIDIVMILLSKGAKLYINTDDLHDCLDFAKQKNNQDILNIIEDYSTKRM</sequence>
<reference evidence="4" key="2">
    <citation type="journal article" date="2007" name="Science">
        <title>Draft genome sequence of the sexually transmitted pathogen Trichomonas vaginalis.</title>
        <authorList>
            <person name="Carlton J.M."/>
            <person name="Hirt R.P."/>
            <person name="Silva J.C."/>
            <person name="Delcher A.L."/>
            <person name="Schatz M."/>
            <person name="Zhao Q."/>
            <person name="Wortman J.R."/>
            <person name="Bidwell S.L."/>
            <person name="Alsmark U.C.M."/>
            <person name="Besteiro S."/>
            <person name="Sicheritz-Ponten T."/>
            <person name="Noel C.J."/>
            <person name="Dacks J.B."/>
            <person name="Foster P.G."/>
            <person name="Simillion C."/>
            <person name="Van de Peer Y."/>
            <person name="Miranda-Saavedra D."/>
            <person name="Barton G.J."/>
            <person name="Westrop G.D."/>
            <person name="Mueller S."/>
            <person name="Dessi D."/>
            <person name="Fiori P.L."/>
            <person name="Ren Q."/>
            <person name="Paulsen I."/>
            <person name="Zhang H."/>
            <person name="Bastida-Corcuera F.D."/>
            <person name="Simoes-Barbosa A."/>
            <person name="Brown M.T."/>
            <person name="Hayes R.D."/>
            <person name="Mukherjee M."/>
            <person name="Okumura C.Y."/>
            <person name="Schneider R."/>
            <person name="Smith A.J."/>
            <person name="Vanacova S."/>
            <person name="Villalvazo M."/>
            <person name="Haas B.J."/>
            <person name="Pertea M."/>
            <person name="Feldblyum T.V."/>
            <person name="Utterback T.R."/>
            <person name="Shu C.L."/>
            <person name="Osoegawa K."/>
            <person name="de Jong P.J."/>
            <person name="Hrdy I."/>
            <person name="Horvathova L."/>
            <person name="Zubacova Z."/>
            <person name="Dolezal P."/>
            <person name="Malik S.B."/>
            <person name="Logsdon J.M. Jr."/>
            <person name="Henze K."/>
            <person name="Gupta A."/>
            <person name="Wang C.C."/>
            <person name="Dunne R.L."/>
            <person name="Upcroft J.A."/>
            <person name="Upcroft P."/>
            <person name="White O."/>
            <person name="Salzberg S.L."/>
            <person name="Tang P."/>
            <person name="Chiu C.-H."/>
            <person name="Lee Y.-S."/>
            <person name="Embley T.M."/>
            <person name="Coombs G.H."/>
            <person name="Mottram J.C."/>
            <person name="Tachezy J."/>
            <person name="Fraser-Liggett C.M."/>
            <person name="Johnson P.J."/>
        </authorList>
    </citation>
    <scope>NUCLEOTIDE SEQUENCE [LARGE SCALE GENOMIC DNA]</scope>
    <source>
        <strain evidence="4">G3</strain>
    </source>
</reference>
<evidence type="ECO:0000256" key="1">
    <source>
        <dbReference type="ARBA" id="ARBA00022737"/>
    </source>
</evidence>
<dbReference type="InterPro" id="IPR036770">
    <property type="entry name" value="Ankyrin_rpt-contain_sf"/>
</dbReference>
<dbReference type="RefSeq" id="XP_001581027.1">
    <property type="nucleotide sequence ID" value="XM_001580977.1"/>
</dbReference>
<dbReference type="EMBL" id="DS113201">
    <property type="protein sequence ID" value="EAY20041.1"/>
    <property type="molecule type" value="Genomic_DNA"/>
</dbReference>
<organism evidence="4 5">
    <name type="scientific">Trichomonas vaginalis (strain ATCC PRA-98 / G3)</name>
    <dbReference type="NCBI Taxonomy" id="412133"/>
    <lineage>
        <taxon>Eukaryota</taxon>
        <taxon>Metamonada</taxon>
        <taxon>Parabasalia</taxon>
        <taxon>Trichomonadida</taxon>
        <taxon>Trichomonadidae</taxon>
        <taxon>Trichomonas</taxon>
    </lineage>
</organism>
<evidence type="ECO:0000256" key="3">
    <source>
        <dbReference type="PROSITE-ProRule" id="PRU00023"/>
    </source>
</evidence>
<evidence type="ECO:0000313" key="5">
    <source>
        <dbReference type="Proteomes" id="UP000001542"/>
    </source>
</evidence>
<feature type="repeat" description="ANK" evidence="3">
    <location>
        <begin position="41"/>
        <end position="73"/>
    </location>
</feature>
<dbReference type="STRING" id="5722.A2DHJ3"/>
<dbReference type="Gene3D" id="1.25.40.20">
    <property type="entry name" value="Ankyrin repeat-containing domain"/>
    <property type="match status" value="1"/>
</dbReference>
<accession>A2DHJ3</accession>
<dbReference type="Pfam" id="PF12796">
    <property type="entry name" value="Ank_2"/>
    <property type="match status" value="2"/>
</dbReference>
<dbReference type="PROSITE" id="PS50297">
    <property type="entry name" value="ANK_REP_REGION"/>
    <property type="match status" value="2"/>
</dbReference>
<dbReference type="SMR" id="A2DHJ3"/>
<dbReference type="InterPro" id="IPR002110">
    <property type="entry name" value="Ankyrin_rpt"/>
</dbReference>
<dbReference type="OrthoDB" id="5406014at2759"/>
<dbReference type="Proteomes" id="UP000001542">
    <property type="component" value="Unassembled WGS sequence"/>
</dbReference>
<protein>
    <submittedName>
        <fullName evidence="4">Uncharacterized protein</fullName>
    </submittedName>
</protein>
<keyword evidence="1" id="KW-0677">Repeat</keyword>
<proteinExistence type="predicted"/>
<keyword evidence="2 3" id="KW-0040">ANK repeat</keyword>